<dbReference type="Proteomes" id="UP000002878">
    <property type="component" value="Chromosome"/>
</dbReference>
<name>I2CB50_BACAY</name>
<accession>I2CB50</accession>
<dbReference type="HOGENOM" id="CLU_3339475_0_0_9"/>
<evidence type="ECO:0000313" key="1">
    <source>
        <dbReference type="EMBL" id="AFJ63874.1"/>
    </source>
</evidence>
<organism evidence="1 2">
    <name type="scientific">Bacillus amyloliquefaciens (strain Y2)</name>
    <name type="common">Bacillus amyloliquefaciens subsp. plantarum (strain B9601-Y2)</name>
    <dbReference type="NCBI Taxonomy" id="1155777"/>
    <lineage>
        <taxon>Bacteria</taxon>
        <taxon>Bacillati</taxon>
        <taxon>Bacillota</taxon>
        <taxon>Bacilli</taxon>
        <taxon>Bacillales</taxon>
        <taxon>Bacillaceae</taxon>
        <taxon>Bacillus</taxon>
        <taxon>Bacillus amyloliquefaciens group</taxon>
    </lineage>
</organism>
<dbReference type="AlphaFoldDB" id="I2CB50"/>
<dbReference type="KEGG" id="bqy:MUS_4024"/>
<sequence length="37" mass="4261">MLQLHALSPLLSFLSSFSYMHILPHPELSLKENCIHL</sequence>
<evidence type="ECO:0000313" key="2">
    <source>
        <dbReference type="Proteomes" id="UP000002878"/>
    </source>
</evidence>
<dbReference type="EMBL" id="CP003332">
    <property type="protein sequence ID" value="AFJ63874.1"/>
    <property type="molecule type" value="Genomic_DNA"/>
</dbReference>
<protein>
    <submittedName>
        <fullName evidence="1">Uncharacterized protein</fullName>
    </submittedName>
</protein>
<gene>
    <name evidence="1" type="ORF">MUS_4024</name>
</gene>
<dbReference type="PATRIC" id="fig|1126211.3.peg.3832"/>
<reference evidence="1 2" key="1">
    <citation type="journal article" date="2012" name="J. Biotechnol.">
        <title>Genome sequence of the plant growth promoting strain Bacillus amyloliquefaciens subsp. plantarum B9601-Y2 and expression of mersacidin and other secondary metabolites.</title>
        <authorList>
            <person name="He P."/>
            <person name="Hao K."/>
            <person name="Blom J."/>
            <person name="Ruckert C."/>
            <person name="Vater J."/>
            <person name="Mao Z."/>
            <person name="Wu Y."/>
            <person name="Hou M."/>
            <person name="He P."/>
            <person name="He Y."/>
            <person name="Borriss R."/>
        </authorList>
    </citation>
    <scope>NUCLEOTIDE SEQUENCE [LARGE SCALE GENOMIC DNA]</scope>
    <source>
        <strain evidence="1">Y2</strain>
    </source>
</reference>
<proteinExistence type="predicted"/>